<dbReference type="InterPro" id="IPR036616">
    <property type="entry name" value="Poly(ADP-ribose)pol_reg_dom_sf"/>
</dbReference>
<evidence type="ECO:0000256" key="12">
    <source>
        <dbReference type="ARBA" id="ARBA00023242"/>
    </source>
</evidence>
<feature type="compositionally biased region" description="Low complexity" evidence="17">
    <location>
        <begin position="204"/>
        <end position="217"/>
    </location>
</feature>
<dbReference type="Pfam" id="PF05406">
    <property type="entry name" value="WGR"/>
    <property type="match status" value="1"/>
</dbReference>
<keyword evidence="10 15" id="KW-0520">NAD</keyword>
<dbReference type="CDD" id="cd01437">
    <property type="entry name" value="parp_like"/>
    <property type="match status" value="1"/>
</dbReference>
<sequence length="738" mass="84916">MPQKRSQIADDKEENIPAGKRIKTEDKQQESVTWQWEDDGHVWTDFSTDIAKKIQEAFEGKMKKTKIEINEIKFDIIFERMVQRNAKTFWERKMRVVTSENDDGGVSGNYEYEEKKGSWKKYNDGVQRLIHASIAFEFEKVPFSHQRINYTLDLKTLVETNEKKKNKRKIRNNLAIKEEENGEKDIKEEIESEEDGEKDENENTTKTTGGSSRSTVTAKKEKTKVKVKTEQKENNSEGDEKTVKSIAFKGKAPVDSECPNKDKYHVYFEGTDIYDAMLNQTNLKNNNNKFYLMQVLQSNTGKGYAVWFRWGRVGMTGQKNFINCGADLEKAKDTFFQKFFDKTKNEFWERKKFQKVSGKYDFLIMDYKATDKDKVDAAPKKKEKKIPDCKLDKKLQALVELLCNIKEMEEAVMEMKYDTKKAPLGKLTKEQIKAGYKALKKIDQCITNKKSDNELILACDAFYTRVPHCFGMRRPPVIRTKADVKMKIELLETLGDIEIALKVIQDEGKGLMNPIDQHYFNLKCDFKILDRSCEEFGIVDKYTQNTHATTHNQYKMEVLDVFAFEKCEQNKAEFKDVGNRMLLWHGSRLTNWVGIISQGLRIAPPEAPVTGYMFGKGVYFADMSSKSANYCYPTRSKNVGFVLLCEVSLGKSNDLLAADYDADQLPVGCHSTRGMGKTAPDSKDNHVMSDGLIVPIGKPVDTGVNNPNGYTLNYNEYVVYDTSQIRAKYLVQLKFNFK</sequence>
<keyword evidence="16" id="KW-0175">Coiled coil</keyword>
<dbReference type="InterPro" id="IPR050800">
    <property type="entry name" value="ARTD/PARP"/>
</dbReference>
<evidence type="ECO:0000256" key="3">
    <source>
        <dbReference type="ARBA" id="ARBA00022679"/>
    </source>
</evidence>
<dbReference type="Gene3D" id="3.30.720.50">
    <property type="match status" value="2"/>
</dbReference>
<dbReference type="EC" id="2.4.2.-" evidence="15"/>
<dbReference type="InterPro" id="IPR012317">
    <property type="entry name" value="Poly(ADP-ribose)pol_cat_dom"/>
</dbReference>
<dbReference type="PANTHER" id="PTHR10459:SF60">
    <property type="entry name" value="POLY [ADP-RIBOSE] POLYMERASE 2"/>
    <property type="match status" value="1"/>
</dbReference>
<dbReference type="PROSITE" id="PS50918">
    <property type="entry name" value="WWE"/>
    <property type="match status" value="1"/>
</dbReference>
<feature type="region of interest" description="Disordered" evidence="17">
    <location>
        <begin position="182"/>
        <end position="241"/>
    </location>
</feature>
<evidence type="ECO:0000256" key="10">
    <source>
        <dbReference type="ARBA" id="ARBA00023027"/>
    </source>
</evidence>
<dbReference type="RefSeq" id="XP_066926278.1">
    <property type="nucleotide sequence ID" value="XM_067070177.1"/>
</dbReference>
<evidence type="ECO:0000256" key="2">
    <source>
        <dbReference type="ARBA" id="ARBA00022676"/>
    </source>
</evidence>
<reference evidence="22" key="1">
    <citation type="submission" date="2021-01" db="UniProtKB">
        <authorList>
            <consortium name="EnsemblMetazoa"/>
        </authorList>
    </citation>
    <scope>IDENTIFICATION</scope>
</reference>
<keyword evidence="5" id="KW-0479">Metal-binding</keyword>
<dbReference type="AlphaFoldDB" id="A0A7M5X5I6"/>
<dbReference type="SUPFAM" id="SSF47587">
    <property type="entry name" value="Domain of poly(ADP-ribose) polymerase"/>
    <property type="match status" value="1"/>
</dbReference>
<keyword evidence="7" id="KW-0013">ADP-ribosylation</keyword>
<accession>A0A7M5X5I6</accession>
<evidence type="ECO:0000259" key="20">
    <source>
        <dbReference type="PROSITE" id="PS51060"/>
    </source>
</evidence>
<dbReference type="InterPro" id="IPR037197">
    <property type="entry name" value="WWE_dom_sf"/>
</dbReference>
<evidence type="ECO:0000256" key="9">
    <source>
        <dbReference type="ARBA" id="ARBA00022833"/>
    </source>
</evidence>
<evidence type="ECO:0000256" key="15">
    <source>
        <dbReference type="RuleBase" id="RU362114"/>
    </source>
</evidence>
<evidence type="ECO:0000256" key="11">
    <source>
        <dbReference type="ARBA" id="ARBA00023125"/>
    </source>
</evidence>
<dbReference type="Pfam" id="PF00644">
    <property type="entry name" value="PARP"/>
    <property type="match status" value="1"/>
</dbReference>
<evidence type="ECO:0000256" key="13">
    <source>
        <dbReference type="ARBA" id="ARBA00024347"/>
    </source>
</evidence>
<dbReference type="PROSITE" id="PS51060">
    <property type="entry name" value="PARP_ALPHA_HD"/>
    <property type="match status" value="1"/>
</dbReference>
<feature type="compositionally biased region" description="Basic and acidic residues" evidence="17">
    <location>
        <begin position="227"/>
        <end position="241"/>
    </location>
</feature>
<dbReference type="FunFam" id="1.20.142.10:FF:000001">
    <property type="entry name" value="Poly [ADP-ribose] polymerase"/>
    <property type="match status" value="1"/>
</dbReference>
<feature type="region of interest" description="Disordered" evidence="17">
    <location>
        <begin position="1"/>
        <end position="31"/>
    </location>
</feature>
<dbReference type="PROSITE" id="PS51977">
    <property type="entry name" value="WGR"/>
    <property type="match status" value="1"/>
</dbReference>
<feature type="domain" description="WGR" evidence="21">
    <location>
        <begin position="263"/>
        <end position="360"/>
    </location>
</feature>
<dbReference type="InterPro" id="IPR036930">
    <property type="entry name" value="WGR_dom_sf"/>
</dbReference>
<dbReference type="Pfam" id="PF02825">
    <property type="entry name" value="WWE"/>
    <property type="match status" value="2"/>
</dbReference>
<dbReference type="SUPFAM" id="SSF142921">
    <property type="entry name" value="WGR domain-like"/>
    <property type="match status" value="1"/>
</dbReference>
<evidence type="ECO:0000259" key="21">
    <source>
        <dbReference type="PROSITE" id="PS51977"/>
    </source>
</evidence>
<dbReference type="GO" id="GO:0003950">
    <property type="term" value="F:NAD+ poly-ADP-ribosyltransferase activity"/>
    <property type="evidence" value="ECO:0007669"/>
    <property type="project" value="UniProtKB-UniRule"/>
</dbReference>
<evidence type="ECO:0000256" key="7">
    <source>
        <dbReference type="ARBA" id="ARBA00022765"/>
    </source>
</evidence>
<dbReference type="InterPro" id="IPR004102">
    <property type="entry name" value="Poly(ADP-ribose)pol_reg_dom"/>
</dbReference>
<evidence type="ECO:0000256" key="5">
    <source>
        <dbReference type="ARBA" id="ARBA00022723"/>
    </source>
</evidence>
<dbReference type="SMART" id="SM00773">
    <property type="entry name" value="WGR"/>
    <property type="match status" value="1"/>
</dbReference>
<dbReference type="GO" id="GO:0070212">
    <property type="term" value="P:protein poly-ADP-ribosylation"/>
    <property type="evidence" value="ECO:0007669"/>
    <property type="project" value="TreeGrafter"/>
</dbReference>
<dbReference type="Pfam" id="PF02877">
    <property type="entry name" value="PARP_reg"/>
    <property type="match status" value="1"/>
</dbReference>
<keyword evidence="3 15" id="KW-0808">Transferase</keyword>
<dbReference type="FunFam" id="3.90.228.10:FF:000002">
    <property type="entry name" value="Poly [ADP-ribose] polymerase"/>
    <property type="match status" value="1"/>
</dbReference>
<dbReference type="GeneID" id="136813681"/>
<keyword evidence="6" id="KW-0677">Repeat</keyword>
<dbReference type="GO" id="GO:1990404">
    <property type="term" value="F:NAD+-protein mono-ADP-ribosyltransferase activity"/>
    <property type="evidence" value="ECO:0007669"/>
    <property type="project" value="TreeGrafter"/>
</dbReference>
<feature type="compositionally biased region" description="Acidic residues" evidence="17">
    <location>
        <begin position="190"/>
        <end position="202"/>
    </location>
</feature>
<dbReference type="Proteomes" id="UP000594262">
    <property type="component" value="Unplaced"/>
</dbReference>
<evidence type="ECO:0000256" key="1">
    <source>
        <dbReference type="ARBA" id="ARBA00004123"/>
    </source>
</evidence>
<dbReference type="SUPFAM" id="SSF117839">
    <property type="entry name" value="WWE domain"/>
    <property type="match status" value="2"/>
</dbReference>
<dbReference type="GO" id="GO:0008270">
    <property type="term" value="F:zinc ion binding"/>
    <property type="evidence" value="ECO:0007669"/>
    <property type="project" value="UniProtKB-KW"/>
</dbReference>
<dbReference type="GO" id="GO:0005730">
    <property type="term" value="C:nucleolus"/>
    <property type="evidence" value="ECO:0007669"/>
    <property type="project" value="TreeGrafter"/>
</dbReference>
<dbReference type="OrthoDB" id="429950at2759"/>
<comment type="subcellular location">
    <subcellularLocation>
        <location evidence="1">Nucleus</location>
    </subcellularLocation>
</comment>
<protein>
    <recommendedName>
        <fullName evidence="15">Poly [ADP-ribose] polymerase</fullName>
        <shortName evidence="15">PARP</shortName>
        <ecNumber evidence="15">2.4.2.-</ecNumber>
    </recommendedName>
</protein>
<evidence type="ECO:0000259" key="18">
    <source>
        <dbReference type="PROSITE" id="PS50918"/>
    </source>
</evidence>
<evidence type="ECO:0000256" key="16">
    <source>
        <dbReference type="SAM" id="Coils"/>
    </source>
</evidence>
<dbReference type="GO" id="GO:0016779">
    <property type="term" value="F:nucleotidyltransferase activity"/>
    <property type="evidence" value="ECO:0007669"/>
    <property type="project" value="UniProtKB-KW"/>
</dbReference>
<dbReference type="PANTHER" id="PTHR10459">
    <property type="entry name" value="DNA LIGASE"/>
    <property type="match status" value="1"/>
</dbReference>
<feature type="coiled-coil region" evidence="16">
    <location>
        <begin position="391"/>
        <end position="418"/>
    </location>
</feature>
<feature type="domain" description="WWE" evidence="18">
    <location>
        <begin position="20"/>
        <end position="96"/>
    </location>
</feature>
<evidence type="ECO:0000313" key="22">
    <source>
        <dbReference type="EnsemblMetazoa" id="CLYHEMP017514.1"/>
    </source>
</evidence>
<name>A0A7M5X5I6_9CNID</name>
<organism evidence="22 23">
    <name type="scientific">Clytia hemisphaerica</name>
    <dbReference type="NCBI Taxonomy" id="252671"/>
    <lineage>
        <taxon>Eukaryota</taxon>
        <taxon>Metazoa</taxon>
        <taxon>Cnidaria</taxon>
        <taxon>Hydrozoa</taxon>
        <taxon>Hydroidolina</taxon>
        <taxon>Leptothecata</taxon>
        <taxon>Obeliida</taxon>
        <taxon>Clytiidae</taxon>
        <taxon>Clytia</taxon>
    </lineage>
</organism>
<dbReference type="Gene3D" id="1.20.142.10">
    <property type="entry name" value="Poly(ADP-ribose) polymerase, regulatory domain"/>
    <property type="match status" value="1"/>
</dbReference>
<comment type="catalytic activity">
    <reaction evidence="14">
        <text>NAD(+) + (ADP-D-ribosyl)n-acceptor = nicotinamide + (ADP-D-ribosyl)n+1-acceptor + H(+).</text>
        <dbReference type="EC" id="2.4.2.30"/>
    </reaction>
</comment>
<evidence type="ECO:0000259" key="19">
    <source>
        <dbReference type="PROSITE" id="PS51059"/>
    </source>
</evidence>
<evidence type="ECO:0000256" key="17">
    <source>
        <dbReference type="SAM" id="MobiDB-lite"/>
    </source>
</evidence>
<keyword evidence="23" id="KW-1185">Reference proteome</keyword>
<keyword evidence="12" id="KW-0539">Nucleus</keyword>
<keyword evidence="11" id="KW-0238">DNA-binding</keyword>
<evidence type="ECO:0000256" key="8">
    <source>
        <dbReference type="ARBA" id="ARBA00022771"/>
    </source>
</evidence>
<proteinExistence type="inferred from homology"/>
<feature type="domain" description="PARP catalytic" evidence="19">
    <location>
        <begin position="513"/>
        <end position="738"/>
    </location>
</feature>
<dbReference type="SUPFAM" id="SSF56399">
    <property type="entry name" value="ADP-ribosylation"/>
    <property type="match status" value="1"/>
</dbReference>
<feature type="domain" description="PARP alpha-helical" evidence="20">
    <location>
        <begin position="388"/>
        <end position="505"/>
    </location>
</feature>
<dbReference type="GO" id="GO:0006302">
    <property type="term" value="P:double-strand break repair"/>
    <property type="evidence" value="ECO:0007669"/>
    <property type="project" value="TreeGrafter"/>
</dbReference>
<dbReference type="EnsemblMetazoa" id="CLYHEMT017514.1">
    <property type="protein sequence ID" value="CLYHEMP017514.1"/>
    <property type="gene ID" value="CLYHEMG017514"/>
</dbReference>
<keyword evidence="9" id="KW-0862">Zinc</keyword>
<keyword evidence="4" id="KW-0548">Nucleotidyltransferase</keyword>
<keyword evidence="8" id="KW-0863">Zinc-finger</keyword>
<dbReference type="GO" id="GO:0003677">
    <property type="term" value="F:DNA binding"/>
    <property type="evidence" value="ECO:0007669"/>
    <property type="project" value="UniProtKB-KW"/>
</dbReference>
<dbReference type="PROSITE" id="PS51059">
    <property type="entry name" value="PARP_CATALYTIC"/>
    <property type="match status" value="1"/>
</dbReference>
<dbReference type="InterPro" id="IPR004170">
    <property type="entry name" value="WWE_dom"/>
</dbReference>
<evidence type="ECO:0000256" key="4">
    <source>
        <dbReference type="ARBA" id="ARBA00022695"/>
    </source>
</evidence>
<keyword evidence="2 15" id="KW-0328">Glycosyltransferase</keyword>
<evidence type="ECO:0000256" key="14">
    <source>
        <dbReference type="ARBA" id="ARBA00033987"/>
    </source>
</evidence>
<evidence type="ECO:0000313" key="23">
    <source>
        <dbReference type="Proteomes" id="UP000594262"/>
    </source>
</evidence>
<dbReference type="Gene3D" id="3.90.228.10">
    <property type="match status" value="1"/>
</dbReference>
<evidence type="ECO:0000256" key="6">
    <source>
        <dbReference type="ARBA" id="ARBA00022737"/>
    </source>
</evidence>
<dbReference type="InterPro" id="IPR008893">
    <property type="entry name" value="WGR_domain"/>
</dbReference>
<comment type="similarity">
    <text evidence="13">Belongs to the ARTD/PARP family.</text>
</comment>